<dbReference type="EMBL" id="NEDP02000314">
    <property type="protein sequence ID" value="OWF56123.1"/>
    <property type="molecule type" value="Genomic_DNA"/>
</dbReference>
<dbReference type="AlphaFoldDB" id="A0A210R4X2"/>
<reference evidence="3 4" key="1">
    <citation type="journal article" date="2017" name="Nat. Ecol. Evol.">
        <title>Scallop genome provides insights into evolution of bilaterian karyotype and development.</title>
        <authorList>
            <person name="Wang S."/>
            <person name="Zhang J."/>
            <person name="Jiao W."/>
            <person name="Li J."/>
            <person name="Xun X."/>
            <person name="Sun Y."/>
            <person name="Guo X."/>
            <person name="Huan P."/>
            <person name="Dong B."/>
            <person name="Zhang L."/>
            <person name="Hu X."/>
            <person name="Sun X."/>
            <person name="Wang J."/>
            <person name="Zhao C."/>
            <person name="Wang Y."/>
            <person name="Wang D."/>
            <person name="Huang X."/>
            <person name="Wang R."/>
            <person name="Lv J."/>
            <person name="Li Y."/>
            <person name="Zhang Z."/>
            <person name="Liu B."/>
            <person name="Lu W."/>
            <person name="Hui Y."/>
            <person name="Liang J."/>
            <person name="Zhou Z."/>
            <person name="Hou R."/>
            <person name="Li X."/>
            <person name="Liu Y."/>
            <person name="Li H."/>
            <person name="Ning X."/>
            <person name="Lin Y."/>
            <person name="Zhao L."/>
            <person name="Xing Q."/>
            <person name="Dou J."/>
            <person name="Li Y."/>
            <person name="Mao J."/>
            <person name="Guo H."/>
            <person name="Dou H."/>
            <person name="Li T."/>
            <person name="Mu C."/>
            <person name="Jiang W."/>
            <person name="Fu Q."/>
            <person name="Fu X."/>
            <person name="Miao Y."/>
            <person name="Liu J."/>
            <person name="Yu Q."/>
            <person name="Li R."/>
            <person name="Liao H."/>
            <person name="Li X."/>
            <person name="Kong Y."/>
            <person name="Jiang Z."/>
            <person name="Chourrout D."/>
            <person name="Li R."/>
            <person name="Bao Z."/>
        </authorList>
    </citation>
    <scope>NUCLEOTIDE SEQUENCE [LARGE SCALE GENOMIC DNA]</scope>
    <source>
        <strain evidence="3 4">PY_sf001</strain>
    </source>
</reference>
<gene>
    <name evidence="3" type="ORF">KP79_PYT00104</name>
</gene>
<evidence type="ECO:0000313" key="4">
    <source>
        <dbReference type="Proteomes" id="UP000242188"/>
    </source>
</evidence>
<keyword evidence="4" id="KW-1185">Reference proteome</keyword>
<dbReference type="OrthoDB" id="10353506at2759"/>
<evidence type="ECO:0000256" key="1">
    <source>
        <dbReference type="SAM" id="Coils"/>
    </source>
</evidence>
<comment type="caution">
    <text evidence="3">The sequence shown here is derived from an EMBL/GenBank/DDBJ whole genome shotgun (WGS) entry which is preliminary data.</text>
</comment>
<feature type="region of interest" description="Disordered" evidence="2">
    <location>
        <begin position="1"/>
        <end position="21"/>
    </location>
</feature>
<evidence type="ECO:0000313" key="3">
    <source>
        <dbReference type="EMBL" id="OWF56123.1"/>
    </source>
</evidence>
<organism evidence="3 4">
    <name type="scientific">Mizuhopecten yessoensis</name>
    <name type="common">Japanese scallop</name>
    <name type="synonym">Patinopecten yessoensis</name>
    <dbReference type="NCBI Taxonomy" id="6573"/>
    <lineage>
        <taxon>Eukaryota</taxon>
        <taxon>Metazoa</taxon>
        <taxon>Spiralia</taxon>
        <taxon>Lophotrochozoa</taxon>
        <taxon>Mollusca</taxon>
        <taxon>Bivalvia</taxon>
        <taxon>Autobranchia</taxon>
        <taxon>Pteriomorphia</taxon>
        <taxon>Pectinida</taxon>
        <taxon>Pectinoidea</taxon>
        <taxon>Pectinidae</taxon>
        <taxon>Mizuhopecten</taxon>
    </lineage>
</organism>
<evidence type="ECO:0000256" key="2">
    <source>
        <dbReference type="SAM" id="MobiDB-lite"/>
    </source>
</evidence>
<feature type="compositionally biased region" description="Acidic residues" evidence="2">
    <location>
        <begin position="9"/>
        <end position="20"/>
    </location>
</feature>
<keyword evidence="1" id="KW-0175">Coiled coil</keyword>
<dbReference type="Proteomes" id="UP000242188">
    <property type="component" value="Unassembled WGS sequence"/>
</dbReference>
<feature type="coiled-coil region" evidence="1">
    <location>
        <begin position="26"/>
        <end position="60"/>
    </location>
</feature>
<protein>
    <submittedName>
        <fullName evidence="3">Uncharacterized protein</fullName>
    </submittedName>
</protein>
<accession>A0A210R4X2</accession>
<proteinExistence type="predicted"/>
<name>A0A210R4X2_MIZYE</name>
<sequence length="100" mass="12545">MEIDTKVFEEEDLLDPEEREEEQKWAEEFRKRQEEMSRQRRKYEERRKIAEKKISELSYRWKNLEARRGQRVHQYLERMATMVAESRTPRGMERREHTVT</sequence>